<protein>
    <recommendedName>
        <fullName evidence="4">ACR</fullName>
    </recommendedName>
</protein>
<reference evidence="2 3" key="1">
    <citation type="submission" date="2012-02" db="EMBL/GenBank/DDBJ databases">
        <title>Improved High-Quality Draft genome of Joostella marina DSM 19592.</title>
        <authorList>
            <consortium name="US DOE Joint Genome Institute (JGI-PGF)"/>
            <person name="Lucas S."/>
            <person name="Copeland A."/>
            <person name="Lapidus A."/>
            <person name="Bruce D."/>
            <person name="Goodwin L."/>
            <person name="Pitluck S."/>
            <person name="Peters L."/>
            <person name="Chertkov O."/>
            <person name="Ovchinnikova G."/>
            <person name="Kyrpides N."/>
            <person name="Mavromatis K."/>
            <person name="Detter J.C."/>
            <person name="Han C."/>
            <person name="Land M."/>
            <person name="Hauser L."/>
            <person name="Markowitz V."/>
            <person name="Cheng J.-F."/>
            <person name="Hugenholtz P."/>
            <person name="Woyke T."/>
            <person name="Wu D."/>
            <person name="Tindall B."/>
            <person name="Brambilla E."/>
            <person name="Klenk H.-P."/>
            <person name="Eisen J.A."/>
        </authorList>
    </citation>
    <scope>NUCLEOTIDE SEQUENCE [LARGE SCALE GENOMIC DNA]</scope>
    <source>
        <strain evidence="2 3">DSM 19592</strain>
    </source>
</reference>
<evidence type="ECO:0000313" key="3">
    <source>
        <dbReference type="Proteomes" id="UP000004690"/>
    </source>
</evidence>
<dbReference type="OrthoDB" id="5526466at2"/>
<evidence type="ECO:0008006" key="4">
    <source>
        <dbReference type="Google" id="ProtNLM"/>
    </source>
</evidence>
<proteinExistence type="predicted"/>
<dbReference type="InterPro" id="IPR038695">
    <property type="entry name" value="Saro_0823-like_sf"/>
</dbReference>
<dbReference type="RefSeq" id="WP_008612504.1">
    <property type="nucleotide sequence ID" value="NZ_JH651379.1"/>
</dbReference>
<dbReference type="EMBL" id="JH651379">
    <property type="protein sequence ID" value="EIJ39136.1"/>
    <property type="molecule type" value="Genomic_DNA"/>
</dbReference>
<organism evidence="2 3">
    <name type="scientific">Galbibacter orientalis DSM 19592</name>
    <dbReference type="NCBI Taxonomy" id="926559"/>
    <lineage>
        <taxon>Bacteria</taxon>
        <taxon>Pseudomonadati</taxon>
        <taxon>Bacteroidota</taxon>
        <taxon>Flavobacteriia</taxon>
        <taxon>Flavobacteriales</taxon>
        <taxon>Flavobacteriaceae</taxon>
        <taxon>Galbibacter</taxon>
    </lineage>
</organism>
<dbReference type="PANTHER" id="PTHR37953:SF1">
    <property type="entry name" value="UPF0127 PROTEIN MJ1496"/>
    <property type="match status" value="1"/>
</dbReference>
<dbReference type="InterPro" id="IPR003795">
    <property type="entry name" value="DUF192"/>
</dbReference>
<dbReference type="Pfam" id="PF02643">
    <property type="entry name" value="DUF192"/>
    <property type="match status" value="1"/>
</dbReference>
<feature type="signal peptide" evidence="1">
    <location>
        <begin position="1"/>
        <end position="26"/>
    </location>
</feature>
<feature type="chain" id="PRO_5003668864" description="ACR" evidence="1">
    <location>
        <begin position="27"/>
        <end position="164"/>
    </location>
</feature>
<accession>I3C693</accession>
<keyword evidence="3" id="KW-1185">Reference proteome</keyword>
<dbReference type="STRING" id="926559.JoomaDRAFT_2143"/>
<gene>
    <name evidence="2" type="ORF">JoomaDRAFT_2143</name>
</gene>
<dbReference type="HOGENOM" id="CLU_097039_1_2_10"/>
<evidence type="ECO:0000256" key="1">
    <source>
        <dbReference type="SAM" id="SignalP"/>
    </source>
</evidence>
<keyword evidence="1" id="KW-0732">Signal</keyword>
<name>I3C693_9FLAO</name>
<evidence type="ECO:0000313" key="2">
    <source>
        <dbReference type="EMBL" id="EIJ39136.1"/>
    </source>
</evidence>
<sequence length="164" mass="18803">MINVLVRIILAFVVLCLSLVSCNTNSSQKEVKTEEVSFTKEGELSISRKDSIIVSKIDIEIADNEYERQTGLMYRSSMEKKQGMLFIFKDEQPRYFYMKNTEIPLDIIYISNKMKIVSMVKNAHPMNESSLPSNAPAQYVLELNGRMADTWSLKVGDSIHYSEM</sequence>
<dbReference type="eggNOG" id="COG1430">
    <property type="taxonomic scope" value="Bacteria"/>
</dbReference>
<dbReference type="Proteomes" id="UP000004690">
    <property type="component" value="Unassembled WGS sequence"/>
</dbReference>
<dbReference type="AlphaFoldDB" id="I3C693"/>
<dbReference type="PROSITE" id="PS51257">
    <property type="entry name" value="PROKAR_LIPOPROTEIN"/>
    <property type="match status" value="1"/>
</dbReference>
<dbReference type="Gene3D" id="2.60.120.1140">
    <property type="entry name" value="Protein of unknown function DUF192"/>
    <property type="match status" value="1"/>
</dbReference>
<dbReference type="PANTHER" id="PTHR37953">
    <property type="entry name" value="UPF0127 PROTEIN MJ1496"/>
    <property type="match status" value="1"/>
</dbReference>